<dbReference type="Proteomes" id="UP000324222">
    <property type="component" value="Unassembled WGS sequence"/>
</dbReference>
<accession>A0A5B7K295</accession>
<protein>
    <submittedName>
        <fullName evidence="1">Uncharacterized protein</fullName>
    </submittedName>
</protein>
<dbReference type="AlphaFoldDB" id="A0A5B7K295"/>
<sequence length="43" mass="4227">MVPRKLKGACPGEAGAAIRVFSRLCGGGGDCSGEDGEGEAMGE</sequence>
<keyword evidence="2" id="KW-1185">Reference proteome</keyword>
<reference evidence="1 2" key="1">
    <citation type="submission" date="2019-05" db="EMBL/GenBank/DDBJ databases">
        <title>Another draft genome of Portunus trituberculatus and its Hox gene families provides insights of decapod evolution.</title>
        <authorList>
            <person name="Jeong J.-H."/>
            <person name="Song I."/>
            <person name="Kim S."/>
            <person name="Choi T."/>
            <person name="Kim D."/>
            <person name="Ryu S."/>
            <person name="Kim W."/>
        </authorList>
    </citation>
    <scope>NUCLEOTIDE SEQUENCE [LARGE SCALE GENOMIC DNA]</scope>
    <source>
        <tissue evidence="1">Muscle</tissue>
    </source>
</reference>
<gene>
    <name evidence="1" type="ORF">E2C01_096536</name>
</gene>
<evidence type="ECO:0000313" key="2">
    <source>
        <dbReference type="Proteomes" id="UP000324222"/>
    </source>
</evidence>
<dbReference type="EMBL" id="VSRR010125463">
    <property type="protein sequence ID" value="MPD01026.1"/>
    <property type="molecule type" value="Genomic_DNA"/>
</dbReference>
<proteinExistence type="predicted"/>
<organism evidence="1 2">
    <name type="scientific">Portunus trituberculatus</name>
    <name type="common">Swimming crab</name>
    <name type="synonym">Neptunus trituberculatus</name>
    <dbReference type="NCBI Taxonomy" id="210409"/>
    <lineage>
        <taxon>Eukaryota</taxon>
        <taxon>Metazoa</taxon>
        <taxon>Ecdysozoa</taxon>
        <taxon>Arthropoda</taxon>
        <taxon>Crustacea</taxon>
        <taxon>Multicrustacea</taxon>
        <taxon>Malacostraca</taxon>
        <taxon>Eumalacostraca</taxon>
        <taxon>Eucarida</taxon>
        <taxon>Decapoda</taxon>
        <taxon>Pleocyemata</taxon>
        <taxon>Brachyura</taxon>
        <taxon>Eubrachyura</taxon>
        <taxon>Portunoidea</taxon>
        <taxon>Portunidae</taxon>
        <taxon>Portuninae</taxon>
        <taxon>Portunus</taxon>
    </lineage>
</organism>
<comment type="caution">
    <text evidence="1">The sequence shown here is derived from an EMBL/GenBank/DDBJ whole genome shotgun (WGS) entry which is preliminary data.</text>
</comment>
<evidence type="ECO:0000313" key="1">
    <source>
        <dbReference type="EMBL" id="MPD01026.1"/>
    </source>
</evidence>
<name>A0A5B7K295_PORTR</name>